<organism evidence="3 4">
    <name type="scientific">Onchocerca flexuosa</name>
    <dbReference type="NCBI Taxonomy" id="387005"/>
    <lineage>
        <taxon>Eukaryota</taxon>
        <taxon>Metazoa</taxon>
        <taxon>Ecdysozoa</taxon>
        <taxon>Nematoda</taxon>
        <taxon>Chromadorea</taxon>
        <taxon>Rhabditida</taxon>
        <taxon>Spirurina</taxon>
        <taxon>Spiruromorpha</taxon>
        <taxon>Filarioidea</taxon>
        <taxon>Onchocercidae</taxon>
        <taxon>Onchocerca</taxon>
    </lineage>
</organism>
<feature type="transmembrane region" description="Helical" evidence="2">
    <location>
        <begin position="12"/>
        <end position="30"/>
    </location>
</feature>
<feature type="compositionally biased region" description="Polar residues" evidence="1">
    <location>
        <begin position="827"/>
        <end position="838"/>
    </location>
</feature>
<dbReference type="Proteomes" id="UP000242913">
    <property type="component" value="Unassembled WGS sequence"/>
</dbReference>
<dbReference type="AlphaFoldDB" id="A0A238BXJ2"/>
<keyword evidence="2" id="KW-0472">Membrane</keyword>
<name>A0A238BXJ2_9BILA</name>
<feature type="transmembrane region" description="Helical" evidence="2">
    <location>
        <begin position="961"/>
        <end position="979"/>
    </location>
</feature>
<evidence type="ECO:0000256" key="1">
    <source>
        <dbReference type="SAM" id="MobiDB-lite"/>
    </source>
</evidence>
<evidence type="ECO:0000313" key="3">
    <source>
        <dbReference type="EMBL" id="OZC09969.1"/>
    </source>
</evidence>
<keyword evidence="2" id="KW-1133">Transmembrane helix</keyword>
<evidence type="ECO:0000313" key="4">
    <source>
        <dbReference type="Proteomes" id="UP000242913"/>
    </source>
</evidence>
<accession>A0A238BXJ2</accession>
<evidence type="ECO:0000256" key="2">
    <source>
        <dbReference type="SAM" id="Phobius"/>
    </source>
</evidence>
<sequence length="987" mass="109835">MHKLNLSAMPCCYLLPNVYLIMLVYCQFVTAKQRFERYALPTDHIVVHSSNSNVSVTDWVVVISDESKIEFQEKFLRGKVWSGNSTLYFQPHGQTENFSAHNDVFSIFELSQVMLQTKCEQIQMFLRSNRSTDGHSYMEYRADKNVNLIFSSGITQVNAFSGQWAHVSVVTWQLPVSSQVTIGSNILSNLSRQLYIASVSSNYNINITAFDAQMQMRYGNITVHITPDYRFLRIRSELYVVNLKTIISPFEISISDHEMIVRCENEQAIVQLLPNSSNIIIGTNQYSKMIIDRGREAVILGGREVRPAGNINLLSMQLKILLKSGNISFIHASTNRSQITMQSTSTNMASTAAHHAMEIIGGRISLNVFTGNISMNIIAHTHLEYLPTMMTPFLTPQDNFEDIRIDDSNRNFPTDGQSSSNNSVSVTQVPFTMVSHSVSNENSNFRAEVTATTYDHIPESALTIPLLSLSTIKPTSTVSLVFPEPSLATILPSRTTSTPLSSTRSTALSYFEEITSHIRFITKTIKTVRLGTSMDTSHWPKIDETTADTTNTSTVAPSSILSTLMTMHSSPSFSLTDVPSSMLSSSSATMFSNVPQSPVGTLTGSRTAEIMIGNISVTSLIPQSFTSTSITNSSGSISGNEYTDDENNKNVQTDLIEFSWDNIGKNSIPLTTTTTVIATMAHTDEGRSLAPEKVRSTKCIDTELSKKQNTPLPTVMVTSKATAKLITVKTNRSIEIAGSAWTPFASLPFEFPPTTHHHSTDSFRKGNSMQQNKEAKTEITFDRNGISKNEDWNKSIFDVPSVPMITSLKELFGKIIQHGSPRKENQKNNGNPETEFRQQQNFFSSSKFKRALSGFENEEIHEIQLKIPLDISLTAVELDRELLLALKKFVLFTDLYERQLPISEDAIRIKITNMERNGEYLKVLYSVSVNTKVTPYTSGCNDGINEASNCAQNPEPNGAELLFVIIVILMVVLFSAGFFDKELTDIS</sequence>
<dbReference type="OrthoDB" id="5869255at2759"/>
<proteinExistence type="predicted"/>
<keyword evidence="4" id="KW-1185">Reference proteome</keyword>
<keyword evidence="2" id="KW-0812">Transmembrane</keyword>
<dbReference type="EMBL" id="KZ269990">
    <property type="protein sequence ID" value="OZC09969.1"/>
    <property type="molecule type" value="Genomic_DNA"/>
</dbReference>
<gene>
    <name evidence="3" type="ORF">X798_03075</name>
</gene>
<feature type="region of interest" description="Disordered" evidence="1">
    <location>
        <begin position="755"/>
        <end position="776"/>
    </location>
</feature>
<reference evidence="3 4" key="1">
    <citation type="submission" date="2015-12" db="EMBL/GenBank/DDBJ databases">
        <title>Draft genome of the nematode, Onchocerca flexuosa.</title>
        <authorList>
            <person name="Mitreva M."/>
        </authorList>
    </citation>
    <scope>NUCLEOTIDE SEQUENCE [LARGE SCALE GENOMIC DNA]</scope>
    <source>
        <strain evidence="3">Red Deer</strain>
    </source>
</reference>
<protein>
    <submittedName>
        <fullName evidence="3">Uncharacterized protein</fullName>
    </submittedName>
</protein>
<feature type="region of interest" description="Disordered" evidence="1">
    <location>
        <begin position="818"/>
        <end position="838"/>
    </location>
</feature>